<feature type="coiled-coil region" evidence="1">
    <location>
        <begin position="8"/>
        <end position="72"/>
    </location>
</feature>
<sequence length="323" mass="35808">MDADDHQHADLHHLIARLENRLTQLRRDVDAKADARPVEELRDDLSRYTDHAEQLERRVDEAGEAVDAVERDLTRRLDETTARLERRLRWLDRHVRASTGARTADLDAGPDLVALAARAERGANLEADLLPEARRRILQADVAELRRWRVGHGRAVRATVDASLAVARSEPGSPTRSTAAREFAAARLDLDDYRQTSEHVTEAADRAAAVLAADDERRGQRAEAIDDGRSSHDALRTSLRTRLAGMIDRAEMPPVWFDAVLGPGPPAEAGPWLETAVDLLVHRVTYGITDAAVALGDPPGPDASPRRRESHHRIATRLAPHRS</sequence>
<evidence type="ECO:0000313" key="3">
    <source>
        <dbReference type="EMBL" id="MBW0134679.1"/>
    </source>
</evidence>
<evidence type="ECO:0000313" key="4">
    <source>
        <dbReference type="Proteomes" id="UP000694287"/>
    </source>
</evidence>
<name>A0ABS6UR10_9PSEU</name>
<gene>
    <name evidence="3" type="ORF">I4I81_10455</name>
</gene>
<evidence type="ECO:0000256" key="2">
    <source>
        <dbReference type="SAM" id="MobiDB-lite"/>
    </source>
</evidence>
<reference evidence="3 4" key="1">
    <citation type="submission" date="2020-11" db="EMBL/GenBank/DDBJ databases">
        <title>Pseudonocardia abyssalis sp. nov. and Pseudonocardia oceani sp. nov., description and phylogenomic analysis of two novel actinomycetes isolated from the deep Southern Ocean.</title>
        <authorList>
            <person name="Parra J."/>
        </authorList>
    </citation>
    <scope>NUCLEOTIDE SEQUENCE [LARGE SCALE GENOMIC DNA]</scope>
    <source>
        <strain evidence="3 4">KRD-168</strain>
    </source>
</reference>
<feature type="region of interest" description="Disordered" evidence="2">
    <location>
        <begin position="295"/>
        <end position="323"/>
    </location>
</feature>
<comment type="caution">
    <text evidence="3">The sequence shown here is derived from an EMBL/GenBank/DDBJ whole genome shotgun (WGS) entry which is preliminary data.</text>
</comment>
<proteinExistence type="predicted"/>
<protein>
    <submittedName>
        <fullName evidence="3">Uncharacterized protein</fullName>
    </submittedName>
</protein>
<dbReference type="RefSeq" id="WP_218603613.1">
    <property type="nucleotide sequence ID" value="NZ_JADQDJ010000143.1"/>
</dbReference>
<dbReference type="Proteomes" id="UP000694287">
    <property type="component" value="Unassembled WGS sequence"/>
</dbReference>
<feature type="compositionally biased region" description="Basic residues" evidence="2">
    <location>
        <begin position="308"/>
        <end position="323"/>
    </location>
</feature>
<organism evidence="3 4">
    <name type="scientific">Pseudonocardia abyssalis</name>
    <dbReference type="NCBI Taxonomy" id="2792008"/>
    <lineage>
        <taxon>Bacteria</taxon>
        <taxon>Bacillati</taxon>
        <taxon>Actinomycetota</taxon>
        <taxon>Actinomycetes</taxon>
        <taxon>Pseudonocardiales</taxon>
        <taxon>Pseudonocardiaceae</taxon>
        <taxon>Pseudonocardia</taxon>
    </lineage>
</organism>
<dbReference type="EMBL" id="JADQDK010000001">
    <property type="protein sequence ID" value="MBW0134679.1"/>
    <property type="molecule type" value="Genomic_DNA"/>
</dbReference>
<keyword evidence="4" id="KW-1185">Reference proteome</keyword>
<keyword evidence="1" id="KW-0175">Coiled coil</keyword>
<accession>A0ABS6UR10</accession>
<evidence type="ECO:0000256" key="1">
    <source>
        <dbReference type="SAM" id="Coils"/>
    </source>
</evidence>